<keyword evidence="3" id="KW-1185">Reference proteome</keyword>
<protein>
    <recommendedName>
        <fullName evidence="1">Glutathione S-transferase UstS-like C-terminal domain-containing protein</fullName>
    </recommendedName>
</protein>
<accession>F2SRT7</accession>
<sequence>MTGLPLLIPDTAIYCEVCVQRSNADAVWTGHEYVRGRPEQDLQLHAAALFCGWTDARLVTTAVRSTTPRHGFYEQIPSTPIEAAGFCLWKLRLCMEAGNMAARRPAPGETLVHFFDINSEAPGKSRSWSPNTLPIRAVLNYKMAPYTQTYVAMPDIEPLLKSLHVPPLAGGRVPYTLPAILHKPSIQNEGATLNDSFALAVHLETIFPPEAGYKSIFPNGQCSYALAVAVLKVFRSIFPPVLPFCYPAVPKYLDERSREYFYASRKQMLGMTMDEFEAKGEALEEAWKATEAEIAVLVKMLKGRPSPRKNRGPFFEGEHPGYADMVLLGFMGWFQKNSQADLDRLLKLGDGELQKVWDAGHQWLEAEGENVEYEIPK</sequence>
<proteinExistence type="predicted"/>
<name>F2SRT7_TRIRC</name>
<dbReference type="OrthoDB" id="4951845at2759"/>
<dbReference type="Proteomes" id="UP000008864">
    <property type="component" value="Unassembled WGS sequence"/>
</dbReference>
<dbReference type="InParanoid" id="F2SRT7"/>
<feature type="domain" description="Glutathione S-transferase UstS-like C-terminal" evidence="1">
    <location>
        <begin position="225"/>
        <end position="363"/>
    </location>
</feature>
<dbReference type="EMBL" id="GG700652">
    <property type="protein sequence ID" value="EGD89055.2"/>
    <property type="molecule type" value="Genomic_DNA"/>
</dbReference>
<organism evidence="2 3">
    <name type="scientific">Trichophyton rubrum (strain ATCC MYA-4607 / CBS 118892)</name>
    <name type="common">Athlete's foot fungus</name>
    <dbReference type="NCBI Taxonomy" id="559305"/>
    <lineage>
        <taxon>Eukaryota</taxon>
        <taxon>Fungi</taxon>
        <taxon>Dikarya</taxon>
        <taxon>Ascomycota</taxon>
        <taxon>Pezizomycotina</taxon>
        <taxon>Eurotiomycetes</taxon>
        <taxon>Eurotiomycetidae</taxon>
        <taxon>Onygenales</taxon>
        <taxon>Arthrodermataceae</taxon>
        <taxon>Trichophyton</taxon>
    </lineage>
</organism>
<dbReference type="STRING" id="559305.F2SRT7"/>
<dbReference type="InterPro" id="IPR054416">
    <property type="entry name" value="GST_UstS-like_C"/>
</dbReference>
<dbReference type="eggNOG" id="ENOG502QQN3">
    <property type="taxonomic scope" value="Eukaryota"/>
</dbReference>
<dbReference type="Gene3D" id="1.20.1050.10">
    <property type="match status" value="1"/>
</dbReference>
<dbReference type="OMA" id="DAGHQWL"/>
<dbReference type="GeneID" id="10379379"/>
<gene>
    <name evidence="2" type="ORF">TERG_05299</name>
</gene>
<dbReference type="InterPro" id="IPR036282">
    <property type="entry name" value="Glutathione-S-Trfase_C_sf"/>
</dbReference>
<evidence type="ECO:0000259" key="1">
    <source>
        <dbReference type="Pfam" id="PF22041"/>
    </source>
</evidence>
<dbReference type="RefSeq" id="XP_003234708.2">
    <property type="nucleotide sequence ID" value="XM_003234660.2"/>
</dbReference>
<dbReference type="AlphaFoldDB" id="F2SRT7"/>
<reference evidence="3" key="1">
    <citation type="journal article" date="2012" name="MBio">
        <title>Comparative genome analysis of Trichophyton rubrum and related dermatophytes reveals candidate genes involved in infection.</title>
        <authorList>
            <person name="Martinez D.A."/>
            <person name="Oliver B.G."/>
            <person name="Graeser Y."/>
            <person name="Goldberg J.M."/>
            <person name="Li W."/>
            <person name="Martinez-Rossi N.M."/>
            <person name="Monod M."/>
            <person name="Shelest E."/>
            <person name="Barton R.C."/>
            <person name="Birch E."/>
            <person name="Brakhage A.A."/>
            <person name="Chen Z."/>
            <person name="Gurr S.J."/>
            <person name="Heiman D."/>
            <person name="Heitman J."/>
            <person name="Kosti I."/>
            <person name="Rossi A."/>
            <person name="Saif S."/>
            <person name="Samalova M."/>
            <person name="Saunders C.W."/>
            <person name="Shea T."/>
            <person name="Summerbell R.C."/>
            <person name="Xu J."/>
            <person name="Young S."/>
            <person name="Zeng Q."/>
            <person name="Birren B.W."/>
            <person name="Cuomo C.A."/>
            <person name="White T.C."/>
        </authorList>
    </citation>
    <scope>NUCLEOTIDE SEQUENCE [LARGE SCALE GENOMIC DNA]</scope>
    <source>
        <strain evidence="3">ATCC MYA-4607 / CBS 118892</strain>
    </source>
</reference>
<evidence type="ECO:0000313" key="2">
    <source>
        <dbReference type="EMBL" id="EGD89055.2"/>
    </source>
</evidence>
<dbReference type="HOGENOM" id="CLU_011226_4_2_1"/>
<dbReference type="VEuPathDB" id="FungiDB:TERG_05299"/>
<dbReference type="Gene3D" id="3.40.30.10">
    <property type="entry name" value="Glutaredoxin"/>
    <property type="match status" value="1"/>
</dbReference>
<evidence type="ECO:0000313" key="3">
    <source>
        <dbReference type="Proteomes" id="UP000008864"/>
    </source>
</evidence>
<dbReference type="SUPFAM" id="SSF47616">
    <property type="entry name" value="GST C-terminal domain-like"/>
    <property type="match status" value="1"/>
</dbReference>
<dbReference type="Pfam" id="PF22041">
    <property type="entry name" value="GST_C_7"/>
    <property type="match status" value="1"/>
</dbReference>